<protein>
    <submittedName>
        <fullName evidence="1">Uncharacterized protein</fullName>
    </submittedName>
</protein>
<dbReference type="EMBL" id="SMGR01000001">
    <property type="protein sequence ID" value="TCL08423.1"/>
    <property type="molecule type" value="Genomic_DNA"/>
</dbReference>
<organism evidence="1 2">
    <name type="scientific">Shimia isoporae</name>
    <dbReference type="NCBI Taxonomy" id="647720"/>
    <lineage>
        <taxon>Bacteria</taxon>
        <taxon>Pseudomonadati</taxon>
        <taxon>Pseudomonadota</taxon>
        <taxon>Alphaproteobacteria</taxon>
        <taxon>Rhodobacterales</taxon>
        <taxon>Roseobacteraceae</taxon>
    </lineage>
</organism>
<keyword evidence="2" id="KW-1185">Reference proteome</keyword>
<gene>
    <name evidence="1" type="ORF">BXY66_0460</name>
</gene>
<dbReference type="AlphaFoldDB" id="A0A4R1NP70"/>
<accession>A0A4R1NP70</accession>
<sequence>MGVRRRDNDLRLKDRGGIARMGRSLVRTEDAGCVLWATMEATGKLGRRCPWVS</sequence>
<dbReference type="Proteomes" id="UP000295673">
    <property type="component" value="Unassembled WGS sequence"/>
</dbReference>
<comment type="caution">
    <text evidence="1">The sequence shown here is derived from an EMBL/GenBank/DDBJ whole genome shotgun (WGS) entry which is preliminary data.</text>
</comment>
<name>A0A4R1NP70_9RHOB</name>
<reference evidence="1 2" key="1">
    <citation type="submission" date="2019-03" db="EMBL/GenBank/DDBJ databases">
        <title>Genomic Encyclopedia of Archaeal and Bacterial Type Strains, Phase II (KMG-II): from individual species to whole genera.</title>
        <authorList>
            <person name="Goeker M."/>
        </authorList>
    </citation>
    <scope>NUCLEOTIDE SEQUENCE [LARGE SCALE GENOMIC DNA]</scope>
    <source>
        <strain evidence="1 2">DSM 26433</strain>
    </source>
</reference>
<evidence type="ECO:0000313" key="2">
    <source>
        <dbReference type="Proteomes" id="UP000295673"/>
    </source>
</evidence>
<evidence type="ECO:0000313" key="1">
    <source>
        <dbReference type="EMBL" id="TCL08423.1"/>
    </source>
</evidence>
<proteinExistence type="predicted"/>